<evidence type="ECO:0000259" key="5">
    <source>
        <dbReference type="Pfam" id="PF07715"/>
    </source>
</evidence>
<dbReference type="RefSeq" id="WP_071184636.1">
    <property type="nucleotide sequence ID" value="NZ_CP017774.1"/>
</dbReference>
<dbReference type="Gene3D" id="2.170.130.10">
    <property type="entry name" value="TonB-dependent receptor, plug domain"/>
    <property type="match status" value="1"/>
</dbReference>
<dbReference type="PANTHER" id="PTHR40980:SF5">
    <property type="entry name" value="TONB-DEPENDENT RECEPTOR"/>
    <property type="match status" value="1"/>
</dbReference>
<name>A0A1D9PAN7_9FLAO</name>
<feature type="domain" description="TonB-dependent receptor plug" evidence="5">
    <location>
        <begin position="132"/>
        <end position="225"/>
    </location>
</feature>
<dbReference type="SUPFAM" id="SSF49464">
    <property type="entry name" value="Carboxypeptidase regulatory domain-like"/>
    <property type="match status" value="1"/>
</dbReference>
<dbReference type="AlphaFoldDB" id="A0A1D9PAN7"/>
<evidence type="ECO:0000313" key="7">
    <source>
        <dbReference type="Proteomes" id="UP000178198"/>
    </source>
</evidence>
<organism evidence="6 7">
    <name type="scientific">Flavobacterium commune</name>
    <dbReference type="NCBI Taxonomy" id="1306519"/>
    <lineage>
        <taxon>Bacteria</taxon>
        <taxon>Pseudomonadati</taxon>
        <taxon>Bacteroidota</taxon>
        <taxon>Flavobacteriia</taxon>
        <taxon>Flavobacteriales</taxon>
        <taxon>Flavobacteriaceae</taxon>
        <taxon>Flavobacterium</taxon>
    </lineage>
</organism>
<sequence length="922" mass="103641">MKLRLLILTLFITTISFAQSKGTISGVITDKNSNNETLPFATVLVKGTKINTTTDIDGKYTISIAPGSYTIQYSFVGYETKEVAVKVTEGAKLTLDQSLSSGGYTLKDVVVTATKNRQKETALLLEQKNAVEIKQSIGAQEMSRKGVSDVESGLTKITGITKVESRGLFVRGLEDRYNNLQVNDLAVPSNSPFKKIIPLDLFPTDIVGYMDVFKTFNPNIYGDFAGATIDIHTSQPTTSFTKLSYGVGYTTNNNMSDFLLSSDADNTKSFFGFGGQERQLPSGFGKIPNGQINNNFESSWNVKKMKSPLNTSFGVTHADNFSIGKNSNTLKYILGVNFDNKYQIRKGADRFFAIGQGEYDNNLNRSQYKFLTQASALLGLEYKTDRLKLSTTSLFLKSTENQIQDQVGYTRNAKDNPNEIIRLNQYDESNFFTNQLKSEYKLTEEGNHLIKGGLSYTRTKYNQPDRKFINGVLLNEEEAETRYGSNHLIRQFLDVENNFHLSGFFEYQYLFGKNEDKKNKLSAGYNGYAEYMTTSYRFISGIPNGSQPANIVNINNIDSSIQNDIANNNLSFTESTNGEYKTKLDNRVDGVYANLLFHVGEKLEINTGLRAENTIRDLKYRLIFDPIGSAYRTNLTEKLDILPSLNIKYLVSENSNIRFAASRTITRPVLFETLPMTYISADGTSERGNENLKNSTNTNVDLKYEIFPTKNELFAVTLFGKHIQDPIERSFDNFGGGSGRQVAYYNNKTASIFGAEFEVIIELSRLSEQLEGLSFGANTSIMHTEAVADTNRGSYFDTFEKRQLQGASNWLVNADLKYAFEFNSEWKNTATLVYGVYGDRIYAVGIAGQDNEYEKAFHKLDFIWGQSINKKWDIKFSINNILNPNYRRVLGGDNKIPILESSLTLQEYKRGTGFSTSISYTF</sequence>
<gene>
    <name evidence="6" type="ORF">BIW12_07970</name>
</gene>
<evidence type="ECO:0000256" key="1">
    <source>
        <dbReference type="ARBA" id="ARBA00004442"/>
    </source>
</evidence>
<keyword evidence="3" id="KW-0998">Cell outer membrane</keyword>
<keyword evidence="7" id="KW-1185">Reference proteome</keyword>
<comment type="subcellular location">
    <subcellularLocation>
        <location evidence="1">Cell outer membrane</location>
    </subcellularLocation>
</comment>
<dbReference type="Gene3D" id="2.40.170.20">
    <property type="entry name" value="TonB-dependent receptor, beta-barrel domain"/>
    <property type="match status" value="1"/>
</dbReference>
<reference evidence="6 7" key="1">
    <citation type="submission" date="2016-10" db="EMBL/GenBank/DDBJ databases">
        <title>Complete Genome Sequence of Flavobacterium sp. PK15.</title>
        <authorList>
            <person name="Ekwe A."/>
            <person name="Kim S.B."/>
        </authorList>
    </citation>
    <scope>NUCLEOTIDE SEQUENCE [LARGE SCALE GENOMIC DNA]</scope>
    <source>
        <strain evidence="6 7">PK15</strain>
    </source>
</reference>
<dbReference type="InterPro" id="IPR008969">
    <property type="entry name" value="CarboxyPept-like_regulatory"/>
</dbReference>
<dbReference type="InterPro" id="IPR036942">
    <property type="entry name" value="Beta-barrel_TonB_sf"/>
</dbReference>
<dbReference type="STRING" id="1306519.BIW12_07970"/>
<keyword evidence="4" id="KW-0732">Signal</keyword>
<dbReference type="InterPro" id="IPR037066">
    <property type="entry name" value="Plug_dom_sf"/>
</dbReference>
<evidence type="ECO:0000256" key="2">
    <source>
        <dbReference type="ARBA" id="ARBA00023136"/>
    </source>
</evidence>
<dbReference type="SUPFAM" id="SSF56935">
    <property type="entry name" value="Porins"/>
    <property type="match status" value="1"/>
</dbReference>
<evidence type="ECO:0000256" key="4">
    <source>
        <dbReference type="SAM" id="SignalP"/>
    </source>
</evidence>
<evidence type="ECO:0000256" key="3">
    <source>
        <dbReference type="ARBA" id="ARBA00023237"/>
    </source>
</evidence>
<feature type="signal peptide" evidence="4">
    <location>
        <begin position="1"/>
        <end position="18"/>
    </location>
</feature>
<dbReference type="InterPro" id="IPR012910">
    <property type="entry name" value="Plug_dom"/>
</dbReference>
<accession>A0A1D9PAN7</accession>
<dbReference type="Pfam" id="PF13715">
    <property type="entry name" value="CarbopepD_reg_2"/>
    <property type="match status" value="1"/>
</dbReference>
<dbReference type="PANTHER" id="PTHR40980">
    <property type="entry name" value="PLUG DOMAIN-CONTAINING PROTEIN"/>
    <property type="match status" value="1"/>
</dbReference>
<evidence type="ECO:0000313" key="6">
    <source>
        <dbReference type="EMBL" id="AOZ99384.1"/>
    </source>
</evidence>
<proteinExistence type="predicted"/>
<dbReference type="Proteomes" id="UP000178198">
    <property type="component" value="Chromosome"/>
</dbReference>
<protein>
    <recommendedName>
        <fullName evidence="5">TonB-dependent receptor plug domain-containing protein</fullName>
    </recommendedName>
</protein>
<feature type="chain" id="PRO_5009444297" description="TonB-dependent receptor plug domain-containing protein" evidence="4">
    <location>
        <begin position="19"/>
        <end position="922"/>
    </location>
</feature>
<dbReference type="Gene3D" id="2.60.40.1120">
    <property type="entry name" value="Carboxypeptidase-like, regulatory domain"/>
    <property type="match status" value="1"/>
</dbReference>
<dbReference type="KEGG" id="fcm:BIW12_07970"/>
<dbReference type="EMBL" id="CP017774">
    <property type="protein sequence ID" value="AOZ99384.1"/>
    <property type="molecule type" value="Genomic_DNA"/>
</dbReference>
<keyword evidence="2" id="KW-0472">Membrane</keyword>
<dbReference type="Pfam" id="PF07715">
    <property type="entry name" value="Plug"/>
    <property type="match status" value="1"/>
</dbReference>
<dbReference type="GO" id="GO:0009279">
    <property type="term" value="C:cell outer membrane"/>
    <property type="evidence" value="ECO:0007669"/>
    <property type="project" value="UniProtKB-SubCell"/>
</dbReference>
<dbReference type="OrthoDB" id="9768470at2"/>